<keyword evidence="2" id="KW-1185">Reference proteome</keyword>
<protein>
    <submittedName>
        <fullName evidence="1">Uncharacterized protein</fullName>
    </submittedName>
</protein>
<dbReference type="CDD" id="cd09276">
    <property type="entry name" value="Rnase_HI_RT_non_LTR"/>
    <property type="match status" value="1"/>
</dbReference>
<evidence type="ECO:0000313" key="2">
    <source>
        <dbReference type="Proteomes" id="UP000499080"/>
    </source>
</evidence>
<comment type="caution">
    <text evidence="1">The sequence shown here is derived from an EMBL/GenBank/DDBJ whole genome shotgun (WGS) entry which is preliminary data.</text>
</comment>
<dbReference type="InterPro" id="IPR012337">
    <property type="entry name" value="RNaseH-like_sf"/>
</dbReference>
<organism evidence="1 2">
    <name type="scientific">Araneus ventricosus</name>
    <name type="common">Orbweaver spider</name>
    <name type="synonym">Epeira ventricosa</name>
    <dbReference type="NCBI Taxonomy" id="182803"/>
    <lineage>
        <taxon>Eukaryota</taxon>
        <taxon>Metazoa</taxon>
        <taxon>Ecdysozoa</taxon>
        <taxon>Arthropoda</taxon>
        <taxon>Chelicerata</taxon>
        <taxon>Arachnida</taxon>
        <taxon>Araneae</taxon>
        <taxon>Araneomorphae</taxon>
        <taxon>Entelegynae</taxon>
        <taxon>Araneoidea</taxon>
        <taxon>Araneidae</taxon>
        <taxon>Araneus</taxon>
    </lineage>
</organism>
<sequence>MARKPWEVDKIGWSLFNESQNFGNFVYNDGSKIQNTVRCAFVHFQKDEIYSKLFRLSDEATVFMAEIVAILQAVKYIIERQLKQTEITSDSRSTLMSLASVHERRVINNENLG</sequence>
<dbReference type="Gene3D" id="3.30.420.10">
    <property type="entry name" value="Ribonuclease H-like superfamily/Ribonuclease H"/>
    <property type="match status" value="1"/>
</dbReference>
<gene>
    <name evidence="1" type="ORF">AVEN_200180_1</name>
</gene>
<reference evidence="1 2" key="1">
    <citation type="journal article" date="2019" name="Sci. Rep.">
        <title>Orb-weaving spider Araneus ventricosus genome elucidates the spidroin gene catalogue.</title>
        <authorList>
            <person name="Kono N."/>
            <person name="Nakamura H."/>
            <person name="Ohtoshi R."/>
            <person name="Moran D.A.P."/>
            <person name="Shinohara A."/>
            <person name="Yoshida Y."/>
            <person name="Fujiwara M."/>
            <person name="Mori M."/>
            <person name="Tomita M."/>
            <person name="Arakawa K."/>
        </authorList>
    </citation>
    <scope>NUCLEOTIDE SEQUENCE [LARGE SCALE GENOMIC DNA]</scope>
</reference>
<dbReference type="SUPFAM" id="SSF53098">
    <property type="entry name" value="Ribonuclease H-like"/>
    <property type="match status" value="1"/>
</dbReference>
<accession>A0A4Y2MF67</accession>
<proteinExistence type="predicted"/>
<dbReference type="OrthoDB" id="6436892at2759"/>
<evidence type="ECO:0000313" key="1">
    <source>
        <dbReference type="EMBL" id="GBN25124.1"/>
    </source>
</evidence>
<dbReference type="EMBL" id="BGPR01007205">
    <property type="protein sequence ID" value="GBN25124.1"/>
    <property type="molecule type" value="Genomic_DNA"/>
</dbReference>
<dbReference type="Proteomes" id="UP000499080">
    <property type="component" value="Unassembled WGS sequence"/>
</dbReference>
<dbReference type="AlphaFoldDB" id="A0A4Y2MF67"/>
<dbReference type="GO" id="GO:0003676">
    <property type="term" value="F:nucleic acid binding"/>
    <property type="evidence" value="ECO:0007669"/>
    <property type="project" value="InterPro"/>
</dbReference>
<name>A0A4Y2MF67_ARAVE</name>
<dbReference type="InterPro" id="IPR036397">
    <property type="entry name" value="RNaseH_sf"/>
</dbReference>